<sequence>MLDNLLEGLGFCLLIAFAWFVWPPAALLVAGVGLLVVANVRSGRKAQAKGPAVPGRVERLVRVWLASKGSQP</sequence>
<accession>A0ABP6WI23</accession>
<protein>
    <recommendedName>
        <fullName evidence="4">DUF4229 domain-containing protein</fullName>
    </recommendedName>
</protein>
<keyword evidence="1" id="KW-0472">Membrane</keyword>
<evidence type="ECO:0000256" key="1">
    <source>
        <dbReference type="SAM" id="Phobius"/>
    </source>
</evidence>
<dbReference type="Proteomes" id="UP001500630">
    <property type="component" value="Unassembled WGS sequence"/>
</dbReference>
<organism evidence="2 3">
    <name type="scientific">Nonomuraea rosea</name>
    <dbReference type="NCBI Taxonomy" id="638574"/>
    <lineage>
        <taxon>Bacteria</taxon>
        <taxon>Bacillati</taxon>
        <taxon>Actinomycetota</taxon>
        <taxon>Actinomycetes</taxon>
        <taxon>Streptosporangiales</taxon>
        <taxon>Streptosporangiaceae</taxon>
        <taxon>Nonomuraea</taxon>
    </lineage>
</organism>
<keyword evidence="3" id="KW-1185">Reference proteome</keyword>
<comment type="caution">
    <text evidence="2">The sequence shown here is derived from an EMBL/GenBank/DDBJ whole genome shotgun (WGS) entry which is preliminary data.</text>
</comment>
<keyword evidence="1" id="KW-0812">Transmembrane</keyword>
<dbReference type="EMBL" id="BAABDQ010000006">
    <property type="protein sequence ID" value="GAA3550751.1"/>
    <property type="molecule type" value="Genomic_DNA"/>
</dbReference>
<keyword evidence="1" id="KW-1133">Transmembrane helix</keyword>
<dbReference type="RefSeq" id="WP_345562730.1">
    <property type="nucleotide sequence ID" value="NZ_BAABDQ010000006.1"/>
</dbReference>
<evidence type="ECO:0008006" key="4">
    <source>
        <dbReference type="Google" id="ProtNLM"/>
    </source>
</evidence>
<name>A0ABP6WI23_9ACTN</name>
<feature type="transmembrane region" description="Helical" evidence="1">
    <location>
        <begin position="20"/>
        <end position="40"/>
    </location>
</feature>
<gene>
    <name evidence="2" type="ORF">GCM10022419_033780</name>
</gene>
<proteinExistence type="predicted"/>
<evidence type="ECO:0000313" key="2">
    <source>
        <dbReference type="EMBL" id="GAA3550751.1"/>
    </source>
</evidence>
<evidence type="ECO:0000313" key="3">
    <source>
        <dbReference type="Proteomes" id="UP001500630"/>
    </source>
</evidence>
<reference evidence="3" key="1">
    <citation type="journal article" date="2019" name="Int. J. Syst. Evol. Microbiol.">
        <title>The Global Catalogue of Microorganisms (GCM) 10K type strain sequencing project: providing services to taxonomists for standard genome sequencing and annotation.</title>
        <authorList>
            <consortium name="The Broad Institute Genomics Platform"/>
            <consortium name="The Broad Institute Genome Sequencing Center for Infectious Disease"/>
            <person name="Wu L."/>
            <person name="Ma J."/>
        </authorList>
    </citation>
    <scope>NUCLEOTIDE SEQUENCE [LARGE SCALE GENOMIC DNA]</scope>
    <source>
        <strain evidence="3">JCM 17326</strain>
    </source>
</reference>